<dbReference type="Pfam" id="PF02826">
    <property type="entry name" value="2-Hacid_dh_C"/>
    <property type="match status" value="1"/>
</dbReference>
<reference evidence="9" key="2">
    <citation type="journal article" date="2018" name="Algal Res.">
        <title>Characterization of plant carbon substrate utilization by Auxenochlorella protothecoides.</title>
        <authorList>
            <person name="Vogler B.W."/>
            <person name="Starkenburg S.R."/>
            <person name="Sudasinghe N."/>
            <person name="Schambach J.Y."/>
            <person name="Rollin J.A."/>
            <person name="Pattathil S."/>
            <person name="Barry A.N."/>
        </authorList>
    </citation>
    <scope>NUCLEOTIDE SEQUENCE [LARGE SCALE GENOMIC DNA]</scope>
    <source>
        <strain evidence="9">UTEX 25</strain>
    </source>
</reference>
<reference evidence="7" key="3">
    <citation type="submission" date="2018-10" db="EMBL/GenBank/DDBJ databases">
        <authorList>
            <person name="Hovde B."/>
            <person name="Zhang X."/>
        </authorList>
    </citation>
    <scope>NUCLEOTIDE SEQUENCE [LARGE SCALE GENOMIC DNA]</scope>
    <source>
        <strain evidence="7">UTEX 25</strain>
    </source>
</reference>
<dbReference type="InterPro" id="IPR050223">
    <property type="entry name" value="D-isomer_2-hydroxyacid_DH"/>
</dbReference>
<keyword evidence="2" id="KW-0520">NAD</keyword>
<dbReference type="Pfam" id="PF00389">
    <property type="entry name" value="2-Hacid_dh"/>
    <property type="match status" value="1"/>
</dbReference>
<evidence type="ECO:0000256" key="2">
    <source>
        <dbReference type="ARBA" id="ARBA00023027"/>
    </source>
</evidence>
<dbReference type="Proteomes" id="UP000028924">
    <property type="component" value="Unassembled WGS sequence"/>
</dbReference>
<dbReference type="Proteomes" id="UP000279271">
    <property type="component" value="Unassembled WGS sequence"/>
</dbReference>
<dbReference type="InterPro" id="IPR036291">
    <property type="entry name" value="NAD(P)-bd_dom_sf"/>
</dbReference>
<evidence type="ECO:0000256" key="1">
    <source>
        <dbReference type="ARBA" id="ARBA00023002"/>
    </source>
</evidence>
<dbReference type="PANTHER" id="PTHR10996">
    <property type="entry name" value="2-HYDROXYACID DEHYDROGENASE-RELATED"/>
    <property type="match status" value="1"/>
</dbReference>
<evidence type="ECO:0000256" key="3">
    <source>
        <dbReference type="RuleBase" id="RU003719"/>
    </source>
</evidence>
<dbReference type="Gene3D" id="3.40.50.720">
    <property type="entry name" value="NAD(P)-binding Rossmann-like Domain"/>
    <property type="match status" value="2"/>
</dbReference>
<comment type="similarity">
    <text evidence="3">Belongs to the D-isomer specific 2-hydroxyacid dehydrogenase family.</text>
</comment>
<dbReference type="EMBL" id="KL662129">
    <property type="protein sequence ID" value="KFM26553.1"/>
    <property type="molecule type" value="Genomic_DNA"/>
</dbReference>
<dbReference type="OrthoDB" id="9991913at2759"/>
<accession>A0A087SLE9</accession>
<dbReference type="InterPro" id="IPR006139">
    <property type="entry name" value="D-isomer_2_OHA_DH_cat_dom"/>
</dbReference>
<evidence type="ECO:0000259" key="4">
    <source>
        <dbReference type="Pfam" id="PF00389"/>
    </source>
</evidence>
<reference evidence="7" key="4">
    <citation type="submission" date="2018-11" db="EMBL/GenBank/DDBJ databases">
        <title>Characterization of plant carbon substrate utilization by Auxenochlorella protothecoides.</title>
        <authorList>
            <person name="Vogler B.W."/>
            <person name="Starkenburg S.R."/>
            <person name="Sudasinghe N."/>
            <person name="Schambach J.Y."/>
            <person name="Rollin J.A."/>
            <person name="Pattathil S."/>
            <person name="Barry A.N."/>
        </authorList>
    </citation>
    <scope>NUCLEOTIDE SEQUENCE [LARGE SCALE GENOMIC DNA]</scope>
    <source>
        <strain evidence="7">UTEX 25</strain>
    </source>
</reference>
<evidence type="ECO:0000259" key="5">
    <source>
        <dbReference type="Pfam" id="PF02826"/>
    </source>
</evidence>
<evidence type="ECO:0000313" key="8">
    <source>
        <dbReference type="Proteomes" id="UP000028924"/>
    </source>
</evidence>
<dbReference type="GO" id="GO:0005829">
    <property type="term" value="C:cytosol"/>
    <property type="evidence" value="ECO:0007669"/>
    <property type="project" value="TreeGrafter"/>
</dbReference>
<feature type="domain" description="D-isomer specific 2-hydroxyacid dehydrogenase catalytic" evidence="4">
    <location>
        <begin position="28"/>
        <end position="318"/>
    </location>
</feature>
<dbReference type="InterPro" id="IPR006140">
    <property type="entry name" value="D-isomer_DH_NAD-bd"/>
</dbReference>
<evidence type="ECO:0000313" key="7">
    <source>
        <dbReference type="EMBL" id="RMZ56123.1"/>
    </source>
</evidence>
<evidence type="ECO:0000313" key="6">
    <source>
        <dbReference type="EMBL" id="KFM26553.1"/>
    </source>
</evidence>
<evidence type="ECO:0000313" key="9">
    <source>
        <dbReference type="Proteomes" id="UP000279271"/>
    </source>
</evidence>
<dbReference type="STRING" id="3075.A0A087SLE9"/>
<sequence>MDSAFQRTRAVLASTLPGVEVRQCHRLEAGAALQHVDVVVPIAVPITAGMLGAAPRLKLIIQFGVGVDAIDIPAATRLGITVANIPSLGTGNALSVAEHAIFLALASLRHHGAMRRALEAQRLGVPEGLTLWGSTVLVVGYGNIAQELVTRLQPFGCRVLCLRRSAWPEPRTGTAADLEDVGTFPDDVPRLAAQADVVILTCALNPSSVGLVGASFLAACKPGVHIINIARGGLLDRAAVAAGLRDGTIGGMGLDVYWDEPLGSHPSHEGDGIADHPSVYLTPHVGGITSVSYQDMAEILAGEVQRLLQGKLPSHPLNQPVDARLPLACRAHAMAGVE</sequence>
<dbReference type="RefSeq" id="XP_011399491.1">
    <property type="nucleotide sequence ID" value="XM_011401189.1"/>
</dbReference>
<keyword evidence="8" id="KW-1185">Reference proteome</keyword>
<dbReference type="GO" id="GO:0016618">
    <property type="term" value="F:hydroxypyruvate reductase [NAD(P)H] activity"/>
    <property type="evidence" value="ECO:0007669"/>
    <property type="project" value="TreeGrafter"/>
</dbReference>
<organism evidence="6 8">
    <name type="scientific">Auxenochlorella protothecoides</name>
    <name type="common">Green microalga</name>
    <name type="synonym">Chlorella protothecoides</name>
    <dbReference type="NCBI Taxonomy" id="3075"/>
    <lineage>
        <taxon>Eukaryota</taxon>
        <taxon>Viridiplantae</taxon>
        <taxon>Chlorophyta</taxon>
        <taxon>core chlorophytes</taxon>
        <taxon>Trebouxiophyceae</taxon>
        <taxon>Chlorellales</taxon>
        <taxon>Chlorellaceae</taxon>
        <taxon>Auxenochlorella</taxon>
    </lineage>
</organism>
<feature type="domain" description="D-isomer specific 2-hydroxyacid dehydrogenase NAD-binding" evidence="5">
    <location>
        <begin position="102"/>
        <end position="286"/>
    </location>
</feature>
<dbReference type="PANTHER" id="PTHR10996:SF178">
    <property type="entry name" value="2-HYDROXYACID DEHYDROGENASE YGL185C-RELATED"/>
    <property type="match status" value="1"/>
</dbReference>
<dbReference type="SUPFAM" id="SSF52283">
    <property type="entry name" value="Formate/glycerate dehydrogenase catalytic domain-like"/>
    <property type="match status" value="1"/>
</dbReference>
<name>A0A087SLE9_AUXPR</name>
<dbReference type="eggNOG" id="KOG0069">
    <property type="taxonomic scope" value="Eukaryota"/>
</dbReference>
<protein>
    <submittedName>
        <fullName evidence="6">D-3-phosphoglycerate dehydrogenase</fullName>
    </submittedName>
</protein>
<dbReference type="KEGG" id="apro:F751_2140"/>
<gene>
    <name evidence="7" type="ORF">APUTEX25_004547</name>
    <name evidence="6" type="ORF">F751_2140</name>
</gene>
<dbReference type="GO" id="GO:0051287">
    <property type="term" value="F:NAD binding"/>
    <property type="evidence" value="ECO:0007669"/>
    <property type="project" value="InterPro"/>
</dbReference>
<keyword evidence="1 3" id="KW-0560">Oxidoreductase</keyword>
<reference evidence="6 8" key="1">
    <citation type="journal article" date="2014" name="BMC Genomics">
        <title>Oil accumulation mechanisms of the oleaginous microalga Chlorella protothecoides revealed through its genome, transcriptomes, and proteomes.</title>
        <authorList>
            <person name="Gao C."/>
            <person name="Wang Y."/>
            <person name="Shen Y."/>
            <person name="Yan D."/>
            <person name="He X."/>
            <person name="Dai J."/>
            <person name="Wu Q."/>
        </authorList>
    </citation>
    <scope>NUCLEOTIDE SEQUENCE [LARGE SCALE GENOMIC DNA]</scope>
    <source>
        <strain evidence="6 8">0710</strain>
    </source>
</reference>
<dbReference type="EMBL" id="QOKY01000154">
    <property type="protein sequence ID" value="RMZ56123.1"/>
    <property type="molecule type" value="Genomic_DNA"/>
</dbReference>
<dbReference type="SUPFAM" id="SSF51735">
    <property type="entry name" value="NAD(P)-binding Rossmann-fold domains"/>
    <property type="match status" value="1"/>
</dbReference>
<dbReference type="AlphaFoldDB" id="A0A087SLE9"/>
<proteinExistence type="inferred from homology"/>
<dbReference type="GO" id="GO:0030267">
    <property type="term" value="F:glyoxylate reductase (NADPH) activity"/>
    <property type="evidence" value="ECO:0007669"/>
    <property type="project" value="TreeGrafter"/>
</dbReference>
<dbReference type="GeneID" id="23613531"/>